<dbReference type="Pfam" id="PF12680">
    <property type="entry name" value="SnoaL_2"/>
    <property type="match status" value="1"/>
</dbReference>
<sequence length="122" mass="13613">METLVKNYLSAYNQFDIPGMLAQLTDDVVFENLANGEVTTRTTTKLAFAELANQSAKLFSERNQSLQKATRDNDLFIIEVLYKAKLAQDLANGMKAGQTISLNGRSEFAFRDGKICLIRDIS</sequence>
<dbReference type="InterPro" id="IPR037401">
    <property type="entry name" value="SnoaL-like"/>
</dbReference>
<dbReference type="InterPro" id="IPR032710">
    <property type="entry name" value="NTF2-like_dom_sf"/>
</dbReference>
<name>A0A2A5JPE4_PSEO7</name>
<comment type="caution">
    <text evidence="2">The sequence shown here is derived from an EMBL/GenBank/DDBJ whole genome shotgun (WGS) entry which is preliminary data.</text>
</comment>
<dbReference type="RefSeq" id="WP_099642648.1">
    <property type="nucleotide sequence ID" value="NZ_JAQPZX010000001.1"/>
</dbReference>
<proteinExistence type="predicted"/>
<gene>
    <name evidence="2" type="ORF">CEX98_13810</name>
</gene>
<dbReference type="SUPFAM" id="SSF54427">
    <property type="entry name" value="NTF2-like"/>
    <property type="match status" value="1"/>
</dbReference>
<evidence type="ECO:0000313" key="3">
    <source>
        <dbReference type="Proteomes" id="UP000228621"/>
    </source>
</evidence>
<dbReference type="Gene3D" id="3.10.450.50">
    <property type="match status" value="1"/>
</dbReference>
<accession>A0A2A5JPE4</accession>
<evidence type="ECO:0000259" key="1">
    <source>
        <dbReference type="Pfam" id="PF12680"/>
    </source>
</evidence>
<dbReference type="AlphaFoldDB" id="A0A2A5JPE4"/>
<protein>
    <recommendedName>
        <fullName evidence="1">SnoaL-like domain-containing protein</fullName>
    </recommendedName>
</protein>
<dbReference type="Proteomes" id="UP000228621">
    <property type="component" value="Unassembled WGS sequence"/>
</dbReference>
<keyword evidence="3" id="KW-1185">Reference proteome</keyword>
<dbReference type="EMBL" id="NKHF01000062">
    <property type="protein sequence ID" value="PCK31131.1"/>
    <property type="molecule type" value="Genomic_DNA"/>
</dbReference>
<dbReference type="OrthoDB" id="582835at2"/>
<organism evidence="2 3">
    <name type="scientific">Pseudoalteromonas piscicida</name>
    <dbReference type="NCBI Taxonomy" id="43662"/>
    <lineage>
        <taxon>Bacteria</taxon>
        <taxon>Pseudomonadati</taxon>
        <taxon>Pseudomonadota</taxon>
        <taxon>Gammaproteobacteria</taxon>
        <taxon>Alteromonadales</taxon>
        <taxon>Pseudoalteromonadaceae</taxon>
        <taxon>Pseudoalteromonas</taxon>
    </lineage>
</organism>
<evidence type="ECO:0000313" key="2">
    <source>
        <dbReference type="EMBL" id="PCK31131.1"/>
    </source>
</evidence>
<feature type="domain" description="SnoaL-like" evidence="1">
    <location>
        <begin position="5"/>
        <end position="116"/>
    </location>
</feature>
<reference evidence="3" key="1">
    <citation type="journal article" date="2019" name="Genome Announc.">
        <title>Draft Genome Sequence of Pseudoalteromonas piscicida Strain 36Y ROTHPW, an Hypersaline Seawater Isolate from the South Coast of Sonora, Mexico.</title>
        <authorList>
            <person name="Sanchez-Diaz R."/>
            <person name="Molina-Garza Z.J."/>
            <person name="Cruz-Suarez L.E."/>
            <person name="Selvin J."/>
            <person name="Kiran G.S."/>
            <person name="Ibarra-Gamez J.C."/>
            <person name="Gomez-Gil B."/>
            <person name="Galaviz-Silva L."/>
        </authorList>
    </citation>
    <scope>NUCLEOTIDE SEQUENCE [LARGE SCALE GENOMIC DNA]</scope>
    <source>
        <strain evidence="3">36Y_RITHPW</strain>
    </source>
</reference>